<evidence type="ECO:0000256" key="1">
    <source>
        <dbReference type="ARBA" id="ARBA00022857"/>
    </source>
</evidence>
<evidence type="ECO:0000256" key="2">
    <source>
        <dbReference type="ARBA" id="ARBA00023002"/>
    </source>
</evidence>
<keyword evidence="5" id="KW-1185">Reference proteome</keyword>
<gene>
    <name evidence="4" type="ORF">SCHCODRAFT_55593</name>
</gene>
<dbReference type="InterPro" id="IPR051609">
    <property type="entry name" value="NmrA/Isoflavone_reductase-like"/>
</dbReference>
<feature type="domain" description="NmrA-like" evidence="3">
    <location>
        <begin position="7"/>
        <end position="304"/>
    </location>
</feature>
<dbReference type="Gene3D" id="3.40.50.720">
    <property type="entry name" value="NAD(P)-binding Rossmann-like Domain"/>
    <property type="match status" value="1"/>
</dbReference>
<proteinExistence type="predicted"/>
<keyword evidence="2" id="KW-0560">Oxidoreductase</keyword>
<dbReference type="PANTHER" id="PTHR47706:SF9">
    <property type="entry name" value="NMRA-LIKE DOMAIN-CONTAINING PROTEIN-RELATED"/>
    <property type="match status" value="1"/>
</dbReference>
<keyword evidence="1" id="KW-0521">NADP</keyword>
<dbReference type="OMA" id="MIWEDEP"/>
<dbReference type="Proteomes" id="UP000007431">
    <property type="component" value="Unassembled WGS sequence"/>
</dbReference>
<dbReference type="VEuPathDB" id="FungiDB:SCHCODRAFT_02543693"/>
<dbReference type="Pfam" id="PF05368">
    <property type="entry name" value="NmrA"/>
    <property type="match status" value="1"/>
</dbReference>
<sequence>MAEFAKLRVVVVGATGLTGTSIVNGLLQSDNYQVAAVVRSAAKPAALDFQKRGAELLVCPDLATATHEELVALLNGADILISAIYAFILDAQRPLFAAAKEVGVSRVIPCDFGTHAPPGSMLLNDKKLAIRDYIKELGLNHTFIEVGLWYQVLLPYPPSYTDNPVAHASRRYRGPGDIPCAATDLNNIGTFVARIIDDSRTLNKTVFVWEDQVTVADLFRIAEEKCGDAEGLRKAIVSADDIEAQVQASIAAGEVAIQLRSFVEYSRSVCVHGDNTVENAVRDGALDARELYPDLYPRKSIEEFADTWYPNPPYVWNEDVLDKLRPPSST</sequence>
<dbReference type="eggNOG" id="ENOG502QPMY">
    <property type="taxonomic scope" value="Eukaryota"/>
</dbReference>
<dbReference type="InterPro" id="IPR036291">
    <property type="entry name" value="NAD(P)-bd_dom_sf"/>
</dbReference>
<name>D8Q5G9_SCHCM</name>
<dbReference type="EMBL" id="GL377306">
    <property type="protein sequence ID" value="EFI97407.1"/>
    <property type="molecule type" value="Genomic_DNA"/>
</dbReference>
<dbReference type="InParanoid" id="D8Q5G9"/>
<reference evidence="4 5" key="1">
    <citation type="journal article" date="2010" name="Nat. Biotechnol.">
        <title>Genome sequence of the model mushroom Schizophyllum commune.</title>
        <authorList>
            <person name="Ohm R.A."/>
            <person name="de Jong J.F."/>
            <person name="Lugones L.G."/>
            <person name="Aerts A."/>
            <person name="Kothe E."/>
            <person name="Stajich J.E."/>
            <person name="de Vries R.P."/>
            <person name="Record E."/>
            <person name="Levasseur A."/>
            <person name="Baker S.E."/>
            <person name="Bartholomew K.A."/>
            <person name="Coutinho P.M."/>
            <person name="Erdmann S."/>
            <person name="Fowler T.J."/>
            <person name="Gathman A.C."/>
            <person name="Lombard V."/>
            <person name="Henrissat B."/>
            <person name="Knabe N."/>
            <person name="Kuees U."/>
            <person name="Lilly W.W."/>
            <person name="Lindquist E."/>
            <person name="Lucas S."/>
            <person name="Magnuson J.K."/>
            <person name="Piumi F."/>
            <person name="Raudaskoski M."/>
            <person name="Salamov A."/>
            <person name="Schmutz J."/>
            <person name="Schwarze F.W.M.R."/>
            <person name="vanKuyk P.A."/>
            <person name="Horton J.S."/>
            <person name="Grigoriev I.V."/>
            <person name="Woesten H.A.B."/>
        </authorList>
    </citation>
    <scope>NUCLEOTIDE SEQUENCE [LARGE SCALE GENOMIC DNA]</scope>
    <source>
        <strain evidence="5">H4-8 / FGSC 9210</strain>
    </source>
</reference>
<dbReference type="InterPro" id="IPR008030">
    <property type="entry name" value="NmrA-like"/>
</dbReference>
<dbReference type="GO" id="GO:0016491">
    <property type="term" value="F:oxidoreductase activity"/>
    <property type="evidence" value="ECO:0007669"/>
    <property type="project" value="UniProtKB-KW"/>
</dbReference>
<accession>D8Q5G9</accession>
<dbReference type="PANTHER" id="PTHR47706">
    <property type="entry name" value="NMRA-LIKE FAMILY PROTEIN"/>
    <property type="match status" value="1"/>
</dbReference>
<dbReference type="Gene3D" id="3.90.25.10">
    <property type="entry name" value="UDP-galactose 4-epimerase, domain 1"/>
    <property type="match status" value="1"/>
</dbReference>
<evidence type="ECO:0000259" key="3">
    <source>
        <dbReference type="Pfam" id="PF05368"/>
    </source>
</evidence>
<dbReference type="SUPFAM" id="SSF51735">
    <property type="entry name" value="NAD(P)-binding Rossmann-fold domains"/>
    <property type="match status" value="1"/>
</dbReference>
<organism evidence="5">
    <name type="scientific">Schizophyllum commune (strain H4-8 / FGSC 9210)</name>
    <name type="common">Split gill fungus</name>
    <dbReference type="NCBI Taxonomy" id="578458"/>
    <lineage>
        <taxon>Eukaryota</taxon>
        <taxon>Fungi</taxon>
        <taxon>Dikarya</taxon>
        <taxon>Basidiomycota</taxon>
        <taxon>Agaricomycotina</taxon>
        <taxon>Agaricomycetes</taxon>
        <taxon>Agaricomycetidae</taxon>
        <taxon>Agaricales</taxon>
        <taxon>Schizophyllaceae</taxon>
        <taxon>Schizophyllum</taxon>
    </lineage>
</organism>
<protein>
    <recommendedName>
        <fullName evidence="3">NmrA-like domain-containing protein</fullName>
    </recommendedName>
</protein>
<dbReference type="AlphaFoldDB" id="D8Q5G9"/>
<dbReference type="HOGENOM" id="CLU_044876_6_0_1"/>
<evidence type="ECO:0000313" key="4">
    <source>
        <dbReference type="EMBL" id="EFI97407.1"/>
    </source>
</evidence>
<evidence type="ECO:0000313" key="5">
    <source>
        <dbReference type="Proteomes" id="UP000007431"/>
    </source>
</evidence>